<evidence type="ECO:0000313" key="12">
    <source>
        <dbReference type="EMBL" id="XCM38707.1"/>
    </source>
</evidence>
<keyword evidence="8" id="KW-0764">Sulfate transport</keyword>
<feature type="transmembrane region" description="Helical" evidence="11">
    <location>
        <begin position="47"/>
        <end position="71"/>
    </location>
</feature>
<evidence type="ECO:0000256" key="9">
    <source>
        <dbReference type="ARBA" id="ARBA00023136"/>
    </source>
</evidence>
<accession>A0AAU8JL01</accession>
<feature type="compositionally biased region" description="Pro residues" evidence="10">
    <location>
        <begin position="1"/>
        <end position="10"/>
    </location>
</feature>
<keyword evidence="5" id="KW-0028">Amino-acid biosynthesis</keyword>
<dbReference type="EMBL" id="CP159837">
    <property type="protein sequence ID" value="XCM38707.1"/>
    <property type="molecule type" value="Genomic_DNA"/>
</dbReference>
<evidence type="ECO:0000256" key="7">
    <source>
        <dbReference type="ARBA" id="ARBA00022989"/>
    </source>
</evidence>
<feature type="transmembrane region" description="Helical" evidence="11">
    <location>
        <begin position="244"/>
        <end position="268"/>
    </location>
</feature>
<feature type="transmembrane region" description="Helical" evidence="11">
    <location>
        <begin position="119"/>
        <end position="142"/>
    </location>
</feature>
<evidence type="ECO:0000256" key="2">
    <source>
        <dbReference type="ARBA" id="ARBA00022448"/>
    </source>
</evidence>
<feature type="transmembrane region" description="Helical" evidence="11">
    <location>
        <begin position="181"/>
        <end position="198"/>
    </location>
</feature>
<dbReference type="PANTHER" id="PTHR37468">
    <property type="entry name" value="SULFATE TRANSPORTER CYSZ"/>
    <property type="match status" value="1"/>
</dbReference>
<keyword evidence="9 11" id="KW-0472">Membrane</keyword>
<dbReference type="PANTHER" id="PTHR37468:SF1">
    <property type="entry name" value="SULFATE TRANSPORTER CYSZ"/>
    <property type="match status" value="1"/>
</dbReference>
<evidence type="ECO:0000256" key="8">
    <source>
        <dbReference type="ARBA" id="ARBA00023032"/>
    </source>
</evidence>
<sequence>MTEPQTPEPISPQQRSPRGFRPRGFGLIAGATYPFRTLIFLRHNPKLLQYIVIPILVNLITGILLYLGLLFPGLNQIDALVRGLSGWIESLIANLPPWLGALTMIAVAIGWLLRLVLVAGLLILIGLLVLQIGSILGAPWYGQLSEQIEKLRTGQLPPMAEGMGALLRDIWRALMFEIKKLLFAGGFGILLFLLNFLIPIGGTVVATIIGVGVAATLVCLDFFDGPLERRRLSFRQKLKIVFGHLPASGSFALVCLFLISVPVLNLLVIPICVASGTLFFCDRIWPNLVVNQPEAK</sequence>
<evidence type="ECO:0000256" key="6">
    <source>
        <dbReference type="ARBA" id="ARBA00022692"/>
    </source>
</evidence>
<comment type="subcellular location">
    <subcellularLocation>
        <location evidence="1">Membrane</location>
        <topology evidence="1">Multi-pass membrane protein</topology>
    </subcellularLocation>
</comment>
<evidence type="ECO:0000256" key="10">
    <source>
        <dbReference type="SAM" id="MobiDB-lite"/>
    </source>
</evidence>
<dbReference type="GO" id="GO:0009675">
    <property type="term" value="F:high-affinity sulfate:proton symporter activity"/>
    <property type="evidence" value="ECO:0007669"/>
    <property type="project" value="TreeGrafter"/>
</dbReference>
<dbReference type="Pfam" id="PF07264">
    <property type="entry name" value="EI24"/>
    <property type="match status" value="1"/>
</dbReference>
<evidence type="ECO:0000256" key="3">
    <source>
        <dbReference type="ARBA" id="ARBA00022475"/>
    </source>
</evidence>
<keyword evidence="3" id="KW-1003">Cell membrane</keyword>
<dbReference type="GO" id="GO:0000103">
    <property type="term" value="P:sulfate assimilation"/>
    <property type="evidence" value="ECO:0007669"/>
    <property type="project" value="TreeGrafter"/>
</dbReference>
<name>A0AAU8JL01_9CYAN</name>
<evidence type="ECO:0000256" key="11">
    <source>
        <dbReference type="SAM" id="Phobius"/>
    </source>
</evidence>
<evidence type="ECO:0000256" key="5">
    <source>
        <dbReference type="ARBA" id="ARBA00022605"/>
    </source>
</evidence>
<proteinExistence type="predicted"/>
<keyword evidence="2" id="KW-0813">Transport</keyword>
<dbReference type="GO" id="GO:0019344">
    <property type="term" value="P:cysteine biosynthetic process"/>
    <property type="evidence" value="ECO:0007669"/>
    <property type="project" value="TreeGrafter"/>
</dbReference>
<keyword evidence="6 11" id="KW-0812">Transmembrane</keyword>
<dbReference type="AlphaFoldDB" id="A0AAU8JL01"/>
<gene>
    <name evidence="12" type="ORF">ABWT76_001572</name>
</gene>
<keyword evidence="4" id="KW-0997">Cell inner membrane</keyword>
<protein>
    <submittedName>
        <fullName evidence="12">EI24 domain-containing protein</fullName>
    </submittedName>
</protein>
<feature type="compositionally biased region" description="Low complexity" evidence="10">
    <location>
        <begin position="11"/>
        <end position="21"/>
    </location>
</feature>
<dbReference type="InterPro" id="IPR059112">
    <property type="entry name" value="CysZ/EI24"/>
</dbReference>
<reference evidence="12" key="1">
    <citation type="submission" date="2024-07" db="EMBL/GenBank/DDBJ databases">
        <authorList>
            <person name="Kim Y.J."/>
            <person name="Jeong J.Y."/>
        </authorList>
    </citation>
    <scope>NUCLEOTIDE SEQUENCE</scope>
    <source>
        <strain evidence="12">GIHE-MW2</strain>
    </source>
</reference>
<feature type="transmembrane region" description="Helical" evidence="11">
    <location>
        <begin position="204"/>
        <end position="223"/>
    </location>
</feature>
<organism evidence="12">
    <name type="scientific">Planktothricoides raciborskii GIHE-MW2</name>
    <dbReference type="NCBI Taxonomy" id="2792601"/>
    <lineage>
        <taxon>Bacteria</taxon>
        <taxon>Bacillati</taxon>
        <taxon>Cyanobacteriota</taxon>
        <taxon>Cyanophyceae</taxon>
        <taxon>Oscillatoriophycideae</taxon>
        <taxon>Oscillatoriales</taxon>
        <taxon>Oscillatoriaceae</taxon>
        <taxon>Planktothricoides</taxon>
    </lineage>
</organism>
<keyword evidence="7 11" id="KW-1133">Transmembrane helix</keyword>
<dbReference type="InterPro" id="IPR050480">
    <property type="entry name" value="CysZ-like"/>
</dbReference>
<evidence type="ECO:0000256" key="4">
    <source>
        <dbReference type="ARBA" id="ARBA00022519"/>
    </source>
</evidence>
<evidence type="ECO:0000256" key="1">
    <source>
        <dbReference type="ARBA" id="ARBA00004141"/>
    </source>
</evidence>
<feature type="region of interest" description="Disordered" evidence="10">
    <location>
        <begin position="1"/>
        <end position="21"/>
    </location>
</feature>
<feature type="transmembrane region" description="Helical" evidence="11">
    <location>
        <begin position="91"/>
        <end position="113"/>
    </location>
</feature>
<dbReference type="GO" id="GO:0005886">
    <property type="term" value="C:plasma membrane"/>
    <property type="evidence" value="ECO:0007669"/>
    <property type="project" value="TreeGrafter"/>
</dbReference>
<dbReference type="RefSeq" id="WP_082348823.1">
    <property type="nucleotide sequence ID" value="NZ_CP159837.1"/>
</dbReference>